<keyword evidence="2" id="KW-0698">rRNA processing</keyword>
<gene>
    <name evidence="6" type="ORF">VU01_11951</name>
</gene>
<evidence type="ECO:0000256" key="4">
    <source>
        <dbReference type="ARBA" id="ARBA00022679"/>
    </source>
</evidence>
<dbReference type="PANTHER" id="PTHR31760">
    <property type="entry name" value="S-ADENOSYL-L-METHIONINE-DEPENDENT METHYLTRANSFERASES SUPERFAMILY PROTEIN"/>
    <property type="match status" value="1"/>
</dbReference>
<protein>
    <submittedName>
        <fullName evidence="6">16S rRNA m(7)G-527 methyltransferase</fullName>
        <ecNumber evidence="6">2.1.1.170</ecNumber>
    </submittedName>
</protein>
<evidence type="ECO:0000256" key="3">
    <source>
        <dbReference type="ARBA" id="ARBA00022603"/>
    </source>
</evidence>
<dbReference type="InterPro" id="IPR003682">
    <property type="entry name" value="rRNA_ssu_MeTfrase_G"/>
</dbReference>
<dbReference type="NCBIfam" id="TIGR00138">
    <property type="entry name" value="rsmG_gidB"/>
    <property type="match status" value="1"/>
</dbReference>
<feature type="non-terminal residue" evidence="6">
    <location>
        <position position="1"/>
    </location>
</feature>
<evidence type="ECO:0000256" key="2">
    <source>
        <dbReference type="ARBA" id="ARBA00022552"/>
    </source>
</evidence>
<dbReference type="InterPro" id="IPR029063">
    <property type="entry name" value="SAM-dependent_MTases_sf"/>
</dbReference>
<evidence type="ECO:0000256" key="5">
    <source>
        <dbReference type="ARBA" id="ARBA00022691"/>
    </source>
</evidence>
<dbReference type="HAMAP" id="MF_00074">
    <property type="entry name" value="16SrRNA_methyltr_G"/>
    <property type="match status" value="1"/>
</dbReference>
<sequence length="177" mass="19536">ADTVEKHFLDSLTLLPVIRQYSLDKERSGDEGGSLLDVGTGAGFPGLVLATVLPELMVALIEPRQKRVSFLRHIIRTLGLTNVQVTDQRIEPGQAWNGPECTFVTSRAVAAVDTFLPMIEGVATEKTVVIMMGATDEEASPEKKRQAVAGWQCLEERKFLLPFSRHPRILTLLQKVV</sequence>
<keyword evidence="3 6" id="KW-0489">Methyltransferase</keyword>
<dbReference type="SUPFAM" id="SSF53335">
    <property type="entry name" value="S-adenosyl-L-methionine-dependent methyltransferases"/>
    <property type="match status" value="1"/>
</dbReference>
<evidence type="ECO:0000256" key="1">
    <source>
        <dbReference type="ARBA" id="ARBA00022490"/>
    </source>
</evidence>
<dbReference type="GO" id="GO:0070043">
    <property type="term" value="F:rRNA (guanine-N7-)-methyltransferase activity"/>
    <property type="evidence" value="ECO:0007669"/>
    <property type="project" value="TreeGrafter"/>
</dbReference>
<keyword evidence="1" id="KW-0963">Cytoplasm</keyword>
<name>A0A444JDS8_9BACT</name>
<dbReference type="Pfam" id="PF02527">
    <property type="entry name" value="GidB"/>
    <property type="match status" value="1"/>
</dbReference>
<keyword evidence="7" id="KW-1185">Reference proteome</keyword>
<evidence type="ECO:0000313" key="6">
    <source>
        <dbReference type="EMBL" id="RWX51167.1"/>
    </source>
</evidence>
<dbReference type="EMBL" id="MTKS01000195">
    <property type="protein sequence ID" value="RWX51167.1"/>
    <property type="molecule type" value="Genomic_DNA"/>
</dbReference>
<reference evidence="6 7" key="1">
    <citation type="submission" date="2017-01" db="EMBL/GenBank/DDBJ databases">
        <title>The cable genome- insights into the physiology and evolution of filamentous bacteria capable of sulfide oxidation via long distance electron transfer.</title>
        <authorList>
            <person name="Schreiber L."/>
            <person name="Bjerg J.T."/>
            <person name="Boggild A."/>
            <person name="Van De Vossenberg J."/>
            <person name="Meysman F."/>
            <person name="Nielsen L.P."/>
            <person name="Schramm A."/>
            <person name="Kjeldsen K.U."/>
        </authorList>
    </citation>
    <scope>NUCLEOTIDE SEQUENCE [LARGE SCALE GENOMIC DNA]</scope>
    <source>
        <strain evidence="6">A5</strain>
    </source>
</reference>
<proteinExistence type="inferred from homology"/>
<organism evidence="6 7">
    <name type="scientific">Candidatus Electrothrix marina</name>
    <dbReference type="NCBI Taxonomy" id="1859130"/>
    <lineage>
        <taxon>Bacteria</taxon>
        <taxon>Pseudomonadati</taxon>
        <taxon>Thermodesulfobacteriota</taxon>
        <taxon>Desulfobulbia</taxon>
        <taxon>Desulfobulbales</taxon>
        <taxon>Desulfobulbaceae</taxon>
        <taxon>Candidatus Electrothrix</taxon>
    </lineage>
</organism>
<dbReference type="Gene3D" id="3.40.50.150">
    <property type="entry name" value="Vaccinia Virus protein VP39"/>
    <property type="match status" value="1"/>
</dbReference>
<dbReference type="PIRSF" id="PIRSF003078">
    <property type="entry name" value="GidB"/>
    <property type="match status" value="1"/>
</dbReference>
<evidence type="ECO:0000313" key="7">
    <source>
        <dbReference type="Proteomes" id="UP000288892"/>
    </source>
</evidence>
<dbReference type="GO" id="GO:0005829">
    <property type="term" value="C:cytosol"/>
    <property type="evidence" value="ECO:0007669"/>
    <property type="project" value="TreeGrafter"/>
</dbReference>
<dbReference type="PANTHER" id="PTHR31760:SF0">
    <property type="entry name" value="S-ADENOSYL-L-METHIONINE-DEPENDENT METHYLTRANSFERASES SUPERFAMILY PROTEIN"/>
    <property type="match status" value="1"/>
</dbReference>
<comment type="caution">
    <text evidence="6">The sequence shown here is derived from an EMBL/GenBank/DDBJ whole genome shotgun (WGS) entry which is preliminary data.</text>
</comment>
<keyword evidence="4 6" id="KW-0808">Transferase</keyword>
<dbReference type="EC" id="2.1.1.170" evidence="6"/>
<dbReference type="AlphaFoldDB" id="A0A444JDS8"/>
<keyword evidence="5" id="KW-0949">S-adenosyl-L-methionine</keyword>
<dbReference type="Proteomes" id="UP000288892">
    <property type="component" value="Unassembled WGS sequence"/>
</dbReference>
<accession>A0A444JDS8</accession>